<evidence type="ECO:0000259" key="3">
    <source>
        <dbReference type="PROSITE" id="PS50921"/>
    </source>
</evidence>
<comment type="caution">
    <text evidence="4">The sequence shown here is derived from an EMBL/GenBank/DDBJ whole genome shotgun (WGS) entry which is preliminary data.</text>
</comment>
<evidence type="ECO:0000313" key="5">
    <source>
        <dbReference type="Proteomes" id="UP001501138"/>
    </source>
</evidence>
<dbReference type="InterPro" id="IPR029016">
    <property type="entry name" value="GAF-like_dom_sf"/>
</dbReference>
<gene>
    <name evidence="4" type="ORF">GCM10009809_21450</name>
</gene>
<dbReference type="PROSITE" id="PS50921">
    <property type="entry name" value="ANTAR"/>
    <property type="match status" value="1"/>
</dbReference>
<dbReference type="Pfam" id="PF03861">
    <property type="entry name" value="ANTAR"/>
    <property type="match status" value="1"/>
</dbReference>
<proteinExistence type="predicted"/>
<reference evidence="4 5" key="1">
    <citation type="journal article" date="2019" name="Int. J. Syst. Evol. Microbiol.">
        <title>The Global Catalogue of Microorganisms (GCM) 10K type strain sequencing project: providing services to taxonomists for standard genome sequencing and annotation.</title>
        <authorList>
            <consortium name="The Broad Institute Genomics Platform"/>
            <consortium name="The Broad Institute Genome Sequencing Center for Infectious Disease"/>
            <person name="Wu L."/>
            <person name="Ma J."/>
        </authorList>
    </citation>
    <scope>NUCLEOTIDE SEQUENCE [LARGE SCALE GENOMIC DNA]</scope>
    <source>
        <strain evidence="4 5">JCM 15589</strain>
    </source>
</reference>
<dbReference type="Proteomes" id="UP001501138">
    <property type="component" value="Unassembled WGS sequence"/>
</dbReference>
<dbReference type="Gene3D" id="3.30.450.40">
    <property type="match status" value="1"/>
</dbReference>
<dbReference type="SUPFAM" id="SSF55781">
    <property type="entry name" value="GAF domain-like"/>
    <property type="match status" value="1"/>
</dbReference>
<dbReference type="InterPro" id="IPR005561">
    <property type="entry name" value="ANTAR"/>
</dbReference>
<protein>
    <submittedName>
        <fullName evidence="4">GAF and ANTAR domain-containing protein</fullName>
    </submittedName>
</protein>
<name>A0ABN2JFM2_9MICO</name>
<keyword evidence="5" id="KW-1185">Reference proteome</keyword>
<dbReference type="SUPFAM" id="SSF52172">
    <property type="entry name" value="CheY-like"/>
    <property type="match status" value="1"/>
</dbReference>
<evidence type="ECO:0000313" key="4">
    <source>
        <dbReference type="EMBL" id="GAA1725361.1"/>
    </source>
</evidence>
<sequence>MAISRYLHECASRAAGVLGDDIEASITMRQHGVTLRAGSSAPNAARCDQAEAWADDGPCVEAMITGALRTVPSVADEIRWSTWQEQTSREGFTRAIALPAQVSPDIMIALNLYSSATGEWEAQLVHAAESYARLIASAVRLQLQFADLDDYAAALYRDMSDATVLERAVGAVMQTNGCTEQEARKFLHSASVEHPPGGREIAEIILRSLVVGMDGDIVDDPSAER</sequence>
<keyword evidence="1" id="KW-0805">Transcription regulation</keyword>
<evidence type="ECO:0000256" key="1">
    <source>
        <dbReference type="ARBA" id="ARBA00023015"/>
    </source>
</evidence>
<evidence type="ECO:0000256" key="2">
    <source>
        <dbReference type="ARBA" id="ARBA00023163"/>
    </source>
</evidence>
<keyword evidence="2" id="KW-0804">Transcription</keyword>
<dbReference type="EMBL" id="BAAAPM010000003">
    <property type="protein sequence ID" value="GAA1725361.1"/>
    <property type="molecule type" value="Genomic_DNA"/>
</dbReference>
<dbReference type="InterPro" id="IPR011006">
    <property type="entry name" value="CheY-like_superfamily"/>
</dbReference>
<dbReference type="InterPro" id="IPR036388">
    <property type="entry name" value="WH-like_DNA-bd_sf"/>
</dbReference>
<accession>A0ABN2JFM2</accession>
<dbReference type="RefSeq" id="WP_344248369.1">
    <property type="nucleotide sequence ID" value="NZ_BAAAPM010000003.1"/>
</dbReference>
<organism evidence="4 5">
    <name type="scientific">Isoptericola hypogeus</name>
    <dbReference type="NCBI Taxonomy" id="300179"/>
    <lineage>
        <taxon>Bacteria</taxon>
        <taxon>Bacillati</taxon>
        <taxon>Actinomycetota</taxon>
        <taxon>Actinomycetes</taxon>
        <taxon>Micrococcales</taxon>
        <taxon>Promicromonosporaceae</taxon>
        <taxon>Isoptericola</taxon>
    </lineage>
</organism>
<dbReference type="Gene3D" id="1.10.10.10">
    <property type="entry name" value="Winged helix-like DNA-binding domain superfamily/Winged helix DNA-binding domain"/>
    <property type="match status" value="1"/>
</dbReference>
<feature type="domain" description="ANTAR" evidence="3">
    <location>
        <begin position="145"/>
        <end position="206"/>
    </location>
</feature>